<evidence type="ECO:0000256" key="1">
    <source>
        <dbReference type="SAM" id="MobiDB-lite"/>
    </source>
</evidence>
<feature type="region of interest" description="Disordered" evidence="1">
    <location>
        <begin position="289"/>
        <end position="326"/>
    </location>
</feature>
<reference evidence="2 3" key="1">
    <citation type="submission" date="2015-01" db="EMBL/GenBank/DDBJ databases">
        <title>Evolution of Trichinella species and genotypes.</title>
        <authorList>
            <person name="Korhonen P.K."/>
            <person name="Edoardo P."/>
            <person name="Giuseppe L.R."/>
            <person name="Gasser R.B."/>
        </authorList>
    </citation>
    <scope>NUCLEOTIDE SEQUENCE [LARGE SCALE GENOMIC DNA]</scope>
    <source>
        <strain evidence="2">ISS470</strain>
    </source>
</reference>
<feature type="compositionally biased region" description="Polar residues" evidence="1">
    <location>
        <begin position="316"/>
        <end position="326"/>
    </location>
</feature>
<keyword evidence="3" id="KW-1185">Reference proteome</keyword>
<name>A0A0V1FTI3_TRIPS</name>
<dbReference type="OrthoDB" id="10423066at2759"/>
<feature type="region of interest" description="Disordered" evidence="1">
    <location>
        <begin position="155"/>
        <end position="184"/>
    </location>
</feature>
<evidence type="ECO:0000313" key="2">
    <source>
        <dbReference type="EMBL" id="KRY89355.1"/>
    </source>
</evidence>
<feature type="compositionally biased region" description="Basic and acidic residues" evidence="1">
    <location>
        <begin position="160"/>
        <end position="176"/>
    </location>
</feature>
<sequence>MTQVSYSVFVFPLFQMPANICHVRLSENLLILSVLRYMHPDSFSQIGIICPYVSFILMSFVIQQKMISDACFFPLTAFIKGKTTNEPKISEKKYLLYGTVQRLCGVNGRWLVRDNVQVETSKNNNNNNNNNNIYYCKGSGWLVRGACAKEWYENGEEETPERGRHGRVNDKSDRTVHHSRPWGSSAIKNAASSTISIVAQGSVYGAGAHPFPTETSLAQQVQQHADEQALEDARHHFERNSIAPEGELEQEPVVLLRERGYAGHVEEGHFGRVGGSGVISRPALLYSKRQHGRDVEQQSDQKNGHRVSGRRPWRTMPQTPAQSPAH</sequence>
<dbReference type="EMBL" id="JYDT01000032">
    <property type="protein sequence ID" value="KRY89355.1"/>
    <property type="molecule type" value="Genomic_DNA"/>
</dbReference>
<feature type="compositionally biased region" description="Basic residues" evidence="1">
    <location>
        <begin position="304"/>
        <end position="313"/>
    </location>
</feature>
<evidence type="ECO:0000313" key="3">
    <source>
        <dbReference type="Proteomes" id="UP000054995"/>
    </source>
</evidence>
<dbReference type="AlphaFoldDB" id="A0A0V1FTI3"/>
<accession>A0A0V1FTI3</accession>
<comment type="caution">
    <text evidence="2">The sequence shown here is derived from an EMBL/GenBank/DDBJ whole genome shotgun (WGS) entry which is preliminary data.</text>
</comment>
<organism evidence="2 3">
    <name type="scientific">Trichinella pseudospiralis</name>
    <name type="common">Parasitic roundworm</name>
    <dbReference type="NCBI Taxonomy" id="6337"/>
    <lineage>
        <taxon>Eukaryota</taxon>
        <taxon>Metazoa</taxon>
        <taxon>Ecdysozoa</taxon>
        <taxon>Nematoda</taxon>
        <taxon>Enoplea</taxon>
        <taxon>Dorylaimia</taxon>
        <taxon>Trichinellida</taxon>
        <taxon>Trichinellidae</taxon>
        <taxon>Trichinella</taxon>
    </lineage>
</organism>
<dbReference type="Proteomes" id="UP000054995">
    <property type="component" value="Unassembled WGS sequence"/>
</dbReference>
<gene>
    <name evidence="2" type="ORF">T4D_16022</name>
</gene>
<proteinExistence type="predicted"/>
<protein>
    <submittedName>
        <fullName evidence="2">Uncharacterized protein</fullName>
    </submittedName>
</protein>